<evidence type="ECO:0000256" key="4">
    <source>
        <dbReference type="ARBA" id="ARBA00038858"/>
    </source>
</evidence>
<evidence type="ECO:0000256" key="1">
    <source>
        <dbReference type="ARBA" id="ARBA00023235"/>
    </source>
</evidence>
<reference evidence="7" key="1">
    <citation type="journal article" date="2022" name="Toxins">
        <title>Genomic Analysis of Sphingopyxis sp. USTB-05 for Biodegrading Cyanobacterial Hepatotoxins.</title>
        <authorList>
            <person name="Liu C."/>
            <person name="Xu Q."/>
            <person name="Zhao Z."/>
            <person name="Zhang H."/>
            <person name="Liu X."/>
            <person name="Yin C."/>
            <person name="Liu Y."/>
            <person name="Yan H."/>
        </authorList>
    </citation>
    <scope>NUCLEOTIDE SEQUENCE</scope>
    <source>
        <strain evidence="7">NBD5</strain>
    </source>
</reference>
<dbReference type="PANTHER" id="PTHR43174">
    <property type="entry name" value="UDP-N-ACETYLGLUCOSAMINE 2-EPIMERASE"/>
    <property type="match status" value="1"/>
</dbReference>
<dbReference type="CDD" id="cd03786">
    <property type="entry name" value="GTB_UDP-GlcNAc_2-Epimerase"/>
    <property type="match status" value="1"/>
</dbReference>
<feature type="domain" description="UDP-N-acetylglucosamine 2-epimerase" evidence="6">
    <location>
        <begin position="30"/>
        <end position="360"/>
    </location>
</feature>
<evidence type="ECO:0000256" key="2">
    <source>
        <dbReference type="ARBA" id="ARBA00036080"/>
    </source>
</evidence>
<protein>
    <recommendedName>
        <fullName evidence="4">UDP-N-acetylglucosamine 2-epimerase (non-hydrolyzing)</fullName>
        <ecNumber evidence="4">5.1.3.14</ecNumber>
    </recommendedName>
</protein>
<comment type="similarity">
    <text evidence="3 5">Belongs to the UDP-N-acetylglucosamine 2-epimerase family.</text>
</comment>
<accession>A0ABY4X7Z5</accession>
<organism evidence="7 8">
    <name type="scientific">Sphingomonas morindae</name>
    <dbReference type="NCBI Taxonomy" id="1541170"/>
    <lineage>
        <taxon>Bacteria</taxon>
        <taxon>Pseudomonadati</taxon>
        <taxon>Pseudomonadota</taxon>
        <taxon>Alphaproteobacteria</taxon>
        <taxon>Sphingomonadales</taxon>
        <taxon>Sphingomonadaceae</taxon>
        <taxon>Sphingomonas</taxon>
    </lineage>
</organism>
<dbReference type="EC" id="5.1.3.14" evidence="4"/>
<keyword evidence="8" id="KW-1185">Reference proteome</keyword>
<dbReference type="Gene3D" id="3.40.50.2000">
    <property type="entry name" value="Glycogen Phosphorylase B"/>
    <property type="match status" value="2"/>
</dbReference>
<dbReference type="NCBIfam" id="TIGR00236">
    <property type="entry name" value="wecB"/>
    <property type="match status" value="1"/>
</dbReference>
<gene>
    <name evidence="7" type="primary">wecB</name>
    <name evidence="7" type="ORF">LHA26_00300</name>
</gene>
<evidence type="ECO:0000256" key="5">
    <source>
        <dbReference type="RuleBase" id="RU003513"/>
    </source>
</evidence>
<evidence type="ECO:0000259" key="6">
    <source>
        <dbReference type="Pfam" id="PF02350"/>
    </source>
</evidence>
<dbReference type="InterPro" id="IPR029767">
    <property type="entry name" value="WecB-like"/>
</dbReference>
<dbReference type="InterPro" id="IPR003331">
    <property type="entry name" value="UDP_GlcNAc_Epimerase_2_dom"/>
</dbReference>
<dbReference type="Pfam" id="PF02350">
    <property type="entry name" value="Epimerase_2"/>
    <property type="match status" value="1"/>
</dbReference>
<proteinExistence type="inferred from homology"/>
<comment type="catalytic activity">
    <reaction evidence="2">
        <text>UDP-N-acetyl-alpha-D-glucosamine = UDP-N-acetyl-alpha-D-mannosamine</text>
        <dbReference type="Rhea" id="RHEA:17213"/>
        <dbReference type="ChEBI" id="CHEBI:57705"/>
        <dbReference type="ChEBI" id="CHEBI:68623"/>
        <dbReference type="EC" id="5.1.3.14"/>
    </reaction>
</comment>
<evidence type="ECO:0000313" key="7">
    <source>
        <dbReference type="EMBL" id="USI72960.1"/>
    </source>
</evidence>
<evidence type="ECO:0000313" key="8">
    <source>
        <dbReference type="Proteomes" id="UP001056937"/>
    </source>
</evidence>
<keyword evidence="1 5" id="KW-0413">Isomerase</keyword>
<dbReference type="Proteomes" id="UP001056937">
    <property type="component" value="Chromosome 1"/>
</dbReference>
<name>A0ABY4X7Z5_9SPHN</name>
<dbReference type="SUPFAM" id="SSF53756">
    <property type="entry name" value="UDP-Glycosyltransferase/glycogen phosphorylase"/>
    <property type="match status" value="1"/>
</dbReference>
<dbReference type="PANTHER" id="PTHR43174:SF2">
    <property type="entry name" value="UDP-N-ACETYLGLUCOSAMINE 2-EPIMERASE"/>
    <property type="match status" value="1"/>
</dbReference>
<evidence type="ECO:0000256" key="3">
    <source>
        <dbReference type="ARBA" id="ARBA00038209"/>
    </source>
</evidence>
<dbReference type="EMBL" id="CP084930">
    <property type="protein sequence ID" value="USI72960.1"/>
    <property type="molecule type" value="Genomic_DNA"/>
</dbReference>
<sequence length="388" mass="41105">MAGERDIAIVIGTRPEAIKTAPLLLAGGHHPRLRLRLISTGQQPDYCRDALAEFGLVASHLLPAPRPGAALDMLVGHHARAIMRLLRRAPPALMLVQGDTSSALAGALAARALGVPLGHVEAGLRSGDLTAPWPEERNRRVIDALADLLFAPSVRAAARLAAEGHDRTRIHRTGNTGIDALLWMRARRGAVLHAPARRLILFTCHRRESFGAPLAAICAAVLRLAARGDVEILCPVHANPAAAAPIRALLGGRATIRLVAALPYSAMVDALAGAYLILTDSGGIQEEAAALGTPTLVLRRRTERPEVLAGGVALVGTDTDAIVAAAERLLDDPAHHRAMQKPAWPFGKGDAAGKILDHIEQYFSTGRLRDRPLLLGDDWTKDGAPKGA</sequence>
<dbReference type="GO" id="GO:0008761">
    <property type="term" value="F:UDP-N-acetylglucosamine 2-epimerase activity"/>
    <property type="evidence" value="ECO:0007669"/>
    <property type="project" value="UniProtKB-EC"/>
</dbReference>
<dbReference type="RefSeq" id="WP_252166771.1">
    <property type="nucleotide sequence ID" value="NZ_CP084930.1"/>
</dbReference>